<organism evidence="3">
    <name type="scientific">Edaphobacter paludis</name>
    <dbReference type="NCBI Taxonomy" id="3035702"/>
    <lineage>
        <taxon>Bacteria</taxon>
        <taxon>Pseudomonadati</taxon>
        <taxon>Acidobacteriota</taxon>
        <taxon>Terriglobia</taxon>
        <taxon>Terriglobales</taxon>
        <taxon>Acidobacteriaceae</taxon>
        <taxon>Edaphobacter</taxon>
    </lineage>
</organism>
<dbReference type="GO" id="GO:0016209">
    <property type="term" value="F:antioxidant activity"/>
    <property type="evidence" value="ECO:0007669"/>
    <property type="project" value="InterPro"/>
</dbReference>
<dbReference type="InterPro" id="IPR036249">
    <property type="entry name" value="Thioredoxin-like_sf"/>
</dbReference>
<gene>
    <name evidence="3" type="ORF">P4G45_00360</name>
</gene>
<dbReference type="InterPro" id="IPR050553">
    <property type="entry name" value="Thioredoxin_ResA/DsbE_sf"/>
</dbReference>
<dbReference type="PANTHER" id="PTHR42852:SF13">
    <property type="entry name" value="PROTEIN DIPZ"/>
    <property type="match status" value="1"/>
</dbReference>
<dbReference type="InterPro" id="IPR017937">
    <property type="entry name" value="Thioredoxin_CS"/>
</dbReference>
<evidence type="ECO:0000256" key="1">
    <source>
        <dbReference type="ARBA" id="ARBA00023284"/>
    </source>
</evidence>
<dbReference type="PROSITE" id="PS00194">
    <property type="entry name" value="THIOREDOXIN_1"/>
    <property type="match status" value="1"/>
</dbReference>
<evidence type="ECO:0000313" key="3">
    <source>
        <dbReference type="EMBL" id="XBH10209.1"/>
    </source>
</evidence>
<dbReference type="EMBL" id="CP121194">
    <property type="protein sequence ID" value="XBH10209.1"/>
    <property type="molecule type" value="Genomic_DNA"/>
</dbReference>
<reference evidence="3" key="1">
    <citation type="submission" date="2023-03" db="EMBL/GenBank/DDBJ databases">
        <title>Edaphobacter sp.</title>
        <authorList>
            <person name="Huber K.J."/>
            <person name="Papendorf J."/>
            <person name="Pilke C."/>
            <person name="Bunk B."/>
            <person name="Sproeer C."/>
            <person name="Pester M."/>
        </authorList>
    </citation>
    <scope>NUCLEOTIDE SEQUENCE</scope>
    <source>
        <strain evidence="3">DSM 109919</strain>
    </source>
</reference>
<feature type="domain" description="Thioredoxin" evidence="2">
    <location>
        <begin position="40"/>
        <end position="178"/>
    </location>
</feature>
<dbReference type="Pfam" id="PF00578">
    <property type="entry name" value="AhpC-TSA"/>
    <property type="match status" value="1"/>
</dbReference>
<dbReference type="KEGG" id="epl:P4G45_00360"/>
<keyword evidence="1" id="KW-0676">Redox-active center</keyword>
<evidence type="ECO:0000259" key="2">
    <source>
        <dbReference type="PROSITE" id="PS51352"/>
    </source>
</evidence>
<dbReference type="InterPro" id="IPR000866">
    <property type="entry name" value="AhpC/TSA"/>
</dbReference>
<dbReference type="RefSeq" id="WP_348267714.1">
    <property type="nucleotide sequence ID" value="NZ_CP121194.1"/>
</dbReference>
<dbReference type="InterPro" id="IPR013766">
    <property type="entry name" value="Thioredoxin_domain"/>
</dbReference>
<accession>A0AAU7CYY0</accession>
<dbReference type="PANTHER" id="PTHR42852">
    <property type="entry name" value="THIOL:DISULFIDE INTERCHANGE PROTEIN DSBE"/>
    <property type="match status" value="1"/>
</dbReference>
<dbReference type="CDD" id="cd02966">
    <property type="entry name" value="TlpA_like_family"/>
    <property type="match status" value="1"/>
</dbReference>
<protein>
    <submittedName>
        <fullName evidence="3">TlpA disulfide reductase family protein</fullName>
    </submittedName>
</protein>
<dbReference type="GO" id="GO:0016491">
    <property type="term" value="F:oxidoreductase activity"/>
    <property type="evidence" value="ECO:0007669"/>
    <property type="project" value="InterPro"/>
</dbReference>
<dbReference type="PROSITE" id="PS51352">
    <property type="entry name" value="THIOREDOXIN_2"/>
    <property type="match status" value="1"/>
</dbReference>
<dbReference type="AlphaFoldDB" id="A0AAU7CYY0"/>
<sequence>MAAADLGMTCRRWIAGCLVLTGVLAGAARLSPVEAQAQALTAQKAAPSFIRTDLNGERVELSAYRGKVVLLNFWATWCAPCLAEMPVFAAWQRQYGGRGLQVIGVSMDDDAAPVRRLYQKYRLNYPVVMGDENLGELYGGVLGLPVSYLIDSKGKIVKRYEGSVDLKQFEGRLQRLLPK</sequence>
<dbReference type="Gene3D" id="3.40.30.10">
    <property type="entry name" value="Glutaredoxin"/>
    <property type="match status" value="1"/>
</dbReference>
<proteinExistence type="predicted"/>
<name>A0AAU7CYY0_9BACT</name>
<dbReference type="SUPFAM" id="SSF52833">
    <property type="entry name" value="Thioredoxin-like"/>
    <property type="match status" value="1"/>
</dbReference>